<sequence length="112" mass="12527">MLCSIVTVFLSLHTVPPSSFRSPQHAAGSCAWWRRPSIQTERAATVTLSAGERRLRAAVGGARFQRPSRVFGQPTAVNSCYKWDGDEKMDLPVVKITKLPYLLIIKHVLNMF</sequence>
<evidence type="ECO:0000313" key="2">
    <source>
        <dbReference type="EMBL" id="KAJ1255447.1"/>
    </source>
</evidence>
<gene>
    <name evidence="2" type="ORF">BS78_K217700</name>
</gene>
<evidence type="ECO:0000313" key="3">
    <source>
        <dbReference type="Proteomes" id="UP001164776"/>
    </source>
</evidence>
<dbReference type="Proteomes" id="UP001164776">
    <property type="component" value="Unassembled WGS sequence"/>
</dbReference>
<reference evidence="2 3" key="1">
    <citation type="submission" date="2022-10" db="EMBL/GenBank/DDBJ databases">
        <title>WGS assembly of Paspalum vaginatum 540-79.</title>
        <authorList>
            <person name="Sun G."/>
            <person name="Wase N."/>
            <person name="Shu S."/>
            <person name="Jenkins J."/>
            <person name="Zhou B."/>
            <person name="Torres-Rodriguez J."/>
            <person name="Chen C."/>
            <person name="Sandor L."/>
            <person name="Plott C."/>
            <person name="Yoshinga Y."/>
            <person name="Daum C."/>
            <person name="Qi P."/>
            <person name="Barry K."/>
            <person name="Lipzen A."/>
            <person name="Berry L."/>
            <person name="Pedersen C."/>
            <person name="Gottilla T."/>
            <person name="Foltz A."/>
            <person name="Yu H."/>
            <person name="O'Malley R."/>
            <person name="Zhang C."/>
            <person name="Devos K."/>
            <person name="Sigmon B."/>
            <person name="Yu B."/>
            <person name="Obata T."/>
            <person name="Schmutz J."/>
            <person name="Schnable J."/>
        </authorList>
    </citation>
    <scope>NUCLEOTIDE SEQUENCE [LARGE SCALE GENOMIC DNA]</scope>
    <source>
        <strain evidence="3">cv. 540-79</strain>
    </source>
</reference>
<evidence type="ECO:0000256" key="1">
    <source>
        <dbReference type="SAM" id="SignalP"/>
    </source>
</evidence>
<feature type="signal peptide" evidence="1">
    <location>
        <begin position="1"/>
        <end position="20"/>
    </location>
</feature>
<accession>A0A9W8CF49</accession>
<keyword evidence="3" id="KW-1185">Reference proteome</keyword>
<organism evidence="2 3">
    <name type="scientific">Paspalum vaginatum</name>
    <name type="common">seashore paspalum</name>
    <dbReference type="NCBI Taxonomy" id="158149"/>
    <lineage>
        <taxon>Eukaryota</taxon>
        <taxon>Viridiplantae</taxon>
        <taxon>Streptophyta</taxon>
        <taxon>Embryophyta</taxon>
        <taxon>Tracheophyta</taxon>
        <taxon>Spermatophyta</taxon>
        <taxon>Magnoliopsida</taxon>
        <taxon>Liliopsida</taxon>
        <taxon>Poales</taxon>
        <taxon>Poaceae</taxon>
        <taxon>PACMAD clade</taxon>
        <taxon>Panicoideae</taxon>
        <taxon>Andropogonodae</taxon>
        <taxon>Paspaleae</taxon>
        <taxon>Paspalinae</taxon>
        <taxon>Paspalum</taxon>
    </lineage>
</organism>
<feature type="chain" id="PRO_5040867454" evidence="1">
    <location>
        <begin position="21"/>
        <end position="112"/>
    </location>
</feature>
<protein>
    <submittedName>
        <fullName evidence="2">Uncharacterized protein</fullName>
    </submittedName>
</protein>
<proteinExistence type="predicted"/>
<name>A0A9W8CF49_9POAL</name>
<dbReference type="EMBL" id="MU629702">
    <property type="protein sequence ID" value="KAJ1255447.1"/>
    <property type="molecule type" value="Genomic_DNA"/>
</dbReference>
<comment type="caution">
    <text evidence="2">The sequence shown here is derived from an EMBL/GenBank/DDBJ whole genome shotgun (WGS) entry which is preliminary data.</text>
</comment>
<dbReference type="AlphaFoldDB" id="A0A9W8CF49"/>
<keyword evidence="1" id="KW-0732">Signal</keyword>